<name>A0A015I9I2_RHIIW</name>
<sequence>MLFKFIFVLLIAQLASAFYFEAWSQPNYHGAAKTYTHRGTFRPGYTIKSYKWDSPIWDDCCVRMCNGNRNVGYYCSSHSSGQPSANFNKVVIGCGNEQLIC</sequence>
<evidence type="ECO:0000256" key="1">
    <source>
        <dbReference type="SAM" id="SignalP"/>
    </source>
</evidence>
<feature type="signal peptide" evidence="1">
    <location>
        <begin position="1"/>
        <end position="17"/>
    </location>
</feature>
<feature type="chain" id="PRO_5001473722" evidence="1">
    <location>
        <begin position="18"/>
        <end position="101"/>
    </location>
</feature>
<dbReference type="Proteomes" id="UP000022910">
    <property type="component" value="Unassembled WGS sequence"/>
</dbReference>
<organism evidence="2 3">
    <name type="scientific">Rhizophagus irregularis (strain DAOM 197198w)</name>
    <name type="common">Glomus intraradices</name>
    <dbReference type="NCBI Taxonomy" id="1432141"/>
    <lineage>
        <taxon>Eukaryota</taxon>
        <taxon>Fungi</taxon>
        <taxon>Fungi incertae sedis</taxon>
        <taxon>Mucoromycota</taxon>
        <taxon>Glomeromycotina</taxon>
        <taxon>Glomeromycetes</taxon>
        <taxon>Glomerales</taxon>
        <taxon>Glomeraceae</taxon>
        <taxon>Rhizophagus</taxon>
    </lineage>
</organism>
<dbReference type="OMA" id="TCCAGFC"/>
<dbReference type="EMBL" id="JEMT01028741">
    <property type="protein sequence ID" value="EXX53852.1"/>
    <property type="molecule type" value="Genomic_DNA"/>
</dbReference>
<dbReference type="HOGENOM" id="CLU_179452_0_0_1"/>
<dbReference type="STRING" id="1432141.A0A015I9I2"/>
<accession>A0A015I9I2</accession>
<dbReference type="AlphaFoldDB" id="A0A015I9I2"/>
<protein>
    <submittedName>
        <fullName evidence="2">Uncharacterized protein</fullName>
    </submittedName>
</protein>
<evidence type="ECO:0000313" key="3">
    <source>
        <dbReference type="Proteomes" id="UP000022910"/>
    </source>
</evidence>
<evidence type="ECO:0000313" key="2">
    <source>
        <dbReference type="EMBL" id="EXX53852.1"/>
    </source>
</evidence>
<comment type="caution">
    <text evidence="2">The sequence shown here is derived from an EMBL/GenBank/DDBJ whole genome shotgun (WGS) entry which is preliminary data.</text>
</comment>
<reference evidence="2 3" key="1">
    <citation type="submission" date="2014-02" db="EMBL/GenBank/DDBJ databases">
        <title>Single nucleus genome sequencing reveals high similarity among nuclei of an endomycorrhizal fungus.</title>
        <authorList>
            <person name="Lin K."/>
            <person name="Geurts R."/>
            <person name="Zhang Z."/>
            <person name="Limpens E."/>
            <person name="Saunders D.G."/>
            <person name="Mu D."/>
            <person name="Pang E."/>
            <person name="Cao H."/>
            <person name="Cha H."/>
            <person name="Lin T."/>
            <person name="Zhou Q."/>
            <person name="Shang Y."/>
            <person name="Li Y."/>
            <person name="Ivanov S."/>
            <person name="Sharma T."/>
            <person name="Velzen R.V."/>
            <person name="Ruijter N.D."/>
            <person name="Aanen D.K."/>
            <person name="Win J."/>
            <person name="Kamoun S."/>
            <person name="Bisseling T."/>
            <person name="Huang S."/>
        </authorList>
    </citation>
    <scope>NUCLEOTIDE SEQUENCE [LARGE SCALE GENOMIC DNA]</scope>
    <source>
        <strain evidence="3">DAOM197198w</strain>
    </source>
</reference>
<proteinExistence type="predicted"/>
<dbReference type="OrthoDB" id="2316279at2759"/>
<gene>
    <name evidence="2" type="ORF">RirG_240050</name>
</gene>
<keyword evidence="1" id="KW-0732">Signal</keyword>
<keyword evidence="3" id="KW-1185">Reference proteome</keyword>